<dbReference type="EMBL" id="AZEB01000009">
    <property type="protein sequence ID" value="KRL22149.1"/>
    <property type="molecule type" value="Genomic_DNA"/>
</dbReference>
<dbReference type="Proteomes" id="UP000051439">
    <property type="component" value="Unassembled WGS sequence"/>
</dbReference>
<dbReference type="GO" id="GO:0005524">
    <property type="term" value="F:ATP binding"/>
    <property type="evidence" value="ECO:0007669"/>
    <property type="project" value="UniProtKB-UniRule"/>
</dbReference>
<keyword evidence="1" id="KW-0547">Nucleotide-binding</keyword>
<sequence>MKKAIFIGAIGCGKTTLIQRMDKLKIKYNKTQTLEFHSNIIDTPGEYVEHRAMYSNLMTSAIDADVVVLMQSATDPRIVLPTGFSTMFTKPTVGIVTKIDAATPHQVKLVKDRLIDAGANKVFEISAVTGKNVDAVTDYLNN</sequence>
<comment type="caution">
    <text evidence="2">The sequence shown here is derived from an EMBL/GenBank/DDBJ whole genome shotgun (WGS) entry which is preliminary data.</text>
</comment>
<organism evidence="2 3">
    <name type="scientific">Lentilactobacillus kisonensis DSM 19906 = JCM 15041</name>
    <dbReference type="NCBI Taxonomy" id="1423766"/>
    <lineage>
        <taxon>Bacteria</taxon>
        <taxon>Bacillati</taxon>
        <taxon>Bacillota</taxon>
        <taxon>Bacilli</taxon>
        <taxon>Lactobacillales</taxon>
        <taxon>Lactobacillaceae</taxon>
        <taxon>Lentilactobacillus</taxon>
    </lineage>
</organism>
<keyword evidence="3" id="KW-1185">Reference proteome</keyword>
<evidence type="ECO:0000313" key="3">
    <source>
        <dbReference type="Proteomes" id="UP000051439"/>
    </source>
</evidence>
<evidence type="ECO:0000313" key="2">
    <source>
        <dbReference type="EMBL" id="KRL22149.1"/>
    </source>
</evidence>
<dbReference type="PATRIC" id="fig|1423766.4.peg.2896"/>
<gene>
    <name evidence="2" type="ORF">FC98_GL002766</name>
</gene>
<dbReference type="InterPro" id="IPR012381">
    <property type="entry name" value="EutP_PduV"/>
</dbReference>
<dbReference type="NCBIfam" id="TIGR02528">
    <property type="entry name" value="EutP"/>
    <property type="match status" value="1"/>
</dbReference>
<reference evidence="2 3" key="1">
    <citation type="journal article" date="2015" name="Genome Announc.">
        <title>Expanding the biotechnology potential of lactobacilli through comparative genomics of 213 strains and associated genera.</title>
        <authorList>
            <person name="Sun Z."/>
            <person name="Harris H.M."/>
            <person name="McCann A."/>
            <person name="Guo C."/>
            <person name="Argimon S."/>
            <person name="Zhang W."/>
            <person name="Yang X."/>
            <person name="Jeffery I.B."/>
            <person name="Cooney J.C."/>
            <person name="Kagawa T.F."/>
            <person name="Liu W."/>
            <person name="Song Y."/>
            <person name="Salvetti E."/>
            <person name="Wrobel A."/>
            <person name="Rasinkangas P."/>
            <person name="Parkhill J."/>
            <person name="Rea M.C."/>
            <person name="O'Sullivan O."/>
            <person name="Ritari J."/>
            <person name="Douillard F.P."/>
            <person name="Paul Ross R."/>
            <person name="Yang R."/>
            <person name="Briner A.E."/>
            <person name="Felis G.E."/>
            <person name="de Vos W.M."/>
            <person name="Barrangou R."/>
            <person name="Klaenhammer T.R."/>
            <person name="Caufield P.W."/>
            <person name="Cui Y."/>
            <person name="Zhang H."/>
            <person name="O'Toole P.W."/>
        </authorList>
    </citation>
    <scope>NUCLEOTIDE SEQUENCE [LARGE SCALE GENOMIC DNA]</scope>
    <source>
        <strain evidence="2 3">DSM 19906</strain>
    </source>
</reference>
<comment type="similarity">
    <text evidence="1">Belongs to the EutP/PduV family.</text>
</comment>
<dbReference type="PANTHER" id="PTHR40453:SF1">
    <property type="entry name" value="PROTEIN YOEF"/>
    <property type="match status" value="1"/>
</dbReference>
<dbReference type="AlphaFoldDB" id="A0A0R1NWM4"/>
<evidence type="ECO:0000256" key="1">
    <source>
        <dbReference type="PIRNR" id="PIRNR036409"/>
    </source>
</evidence>
<name>A0A0R1NWM4_9LACO</name>
<dbReference type="InterPro" id="IPR027417">
    <property type="entry name" value="P-loop_NTPase"/>
</dbReference>
<accession>A0A0R1NWM4</accession>
<dbReference type="RefSeq" id="WP_054655715.1">
    <property type="nucleotide sequence ID" value="NZ_AZEB01000009.1"/>
</dbReference>
<dbReference type="Pfam" id="PF10662">
    <property type="entry name" value="PduV-EutP"/>
    <property type="match status" value="1"/>
</dbReference>
<dbReference type="Gene3D" id="3.40.50.300">
    <property type="entry name" value="P-loop containing nucleotide triphosphate hydrolases"/>
    <property type="match status" value="1"/>
</dbReference>
<dbReference type="PIRSF" id="PIRSF036409">
    <property type="entry name" value="EutP_PduV"/>
    <property type="match status" value="1"/>
</dbReference>
<dbReference type="CDD" id="cd00882">
    <property type="entry name" value="Ras_like_GTPase"/>
    <property type="match status" value="1"/>
</dbReference>
<dbReference type="SUPFAM" id="SSF52540">
    <property type="entry name" value="P-loop containing nucleoside triphosphate hydrolases"/>
    <property type="match status" value="1"/>
</dbReference>
<protein>
    <submittedName>
        <fullName evidence="2">Ethanolamine utilization protein, EutP</fullName>
    </submittedName>
</protein>
<proteinExistence type="inferred from homology"/>
<dbReference type="GO" id="GO:0006576">
    <property type="term" value="P:biogenic amine metabolic process"/>
    <property type="evidence" value="ECO:0007669"/>
    <property type="project" value="InterPro"/>
</dbReference>
<dbReference type="PANTHER" id="PTHR40453">
    <property type="entry name" value="PROTEIN YOEF"/>
    <property type="match status" value="1"/>
</dbReference>